<keyword evidence="3" id="KW-1185">Reference proteome</keyword>
<organism evidence="2 3">
    <name type="scientific">Neohortaea acidophila</name>
    <dbReference type="NCBI Taxonomy" id="245834"/>
    <lineage>
        <taxon>Eukaryota</taxon>
        <taxon>Fungi</taxon>
        <taxon>Dikarya</taxon>
        <taxon>Ascomycota</taxon>
        <taxon>Pezizomycotina</taxon>
        <taxon>Dothideomycetes</taxon>
        <taxon>Dothideomycetidae</taxon>
        <taxon>Mycosphaerellales</taxon>
        <taxon>Teratosphaeriaceae</taxon>
        <taxon>Neohortaea</taxon>
    </lineage>
</organism>
<evidence type="ECO:0000256" key="1">
    <source>
        <dbReference type="SAM" id="MobiDB-lite"/>
    </source>
</evidence>
<feature type="compositionally biased region" description="Basic and acidic residues" evidence="1">
    <location>
        <begin position="25"/>
        <end position="42"/>
    </location>
</feature>
<name>A0A6A6PUV9_9PEZI</name>
<gene>
    <name evidence="2" type="ORF">BDY17DRAFT_322783</name>
</gene>
<evidence type="ECO:0000313" key="3">
    <source>
        <dbReference type="Proteomes" id="UP000799767"/>
    </source>
</evidence>
<dbReference type="Proteomes" id="UP000799767">
    <property type="component" value="Unassembled WGS sequence"/>
</dbReference>
<dbReference type="OrthoDB" id="2103031at2759"/>
<feature type="region of interest" description="Disordered" evidence="1">
    <location>
        <begin position="1"/>
        <end position="104"/>
    </location>
</feature>
<dbReference type="RefSeq" id="XP_033590460.1">
    <property type="nucleotide sequence ID" value="XM_033736879.1"/>
</dbReference>
<dbReference type="EMBL" id="MU001634">
    <property type="protein sequence ID" value="KAF2483890.1"/>
    <property type="molecule type" value="Genomic_DNA"/>
</dbReference>
<protein>
    <recommendedName>
        <fullName evidence="4">Autophagy protein</fullName>
    </recommendedName>
</protein>
<feature type="region of interest" description="Disordered" evidence="1">
    <location>
        <begin position="329"/>
        <end position="359"/>
    </location>
</feature>
<evidence type="ECO:0008006" key="4">
    <source>
        <dbReference type="Google" id="ProtNLM"/>
    </source>
</evidence>
<dbReference type="AlphaFoldDB" id="A0A6A6PUV9"/>
<dbReference type="GeneID" id="54477881"/>
<accession>A0A6A6PUV9</accession>
<feature type="compositionally biased region" description="Basic and acidic residues" evidence="1">
    <location>
        <begin position="329"/>
        <end position="351"/>
    </location>
</feature>
<reference evidence="2" key="1">
    <citation type="journal article" date="2020" name="Stud. Mycol.">
        <title>101 Dothideomycetes genomes: a test case for predicting lifestyles and emergence of pathogens.</title>
        <authorList>
            <person name="Haridas S."/>
            <person name="Albert R."/>
            <person name="Binder M."/>
            <person name="Bloem J."/>
            <person name="Labutti K."/>
            <person name="Salamov A."/>
            <person name="Andreopoulos B."/>
            <person name="Baker S."/>
            <person name="Barry K."/>
            <person name="Bills G."/>
            <person name="Bluhm B."/>
            <person name="Cannon C."/>
            <person name="Castanera R."/>
            <person name="Culley D."/>
            <person name="Daum C."/>
            <person name="Ezra D."/>
            <person name="Gonzalez J."/>
            <person name="Henrissat B."/>
            <person name="Kuo A."/>
            <person name="Liang C."/>
            <person name="Lipzen A."/>
            <person name="Lutzoni F."/>
            <person name="Magnuson J."/>
            <person name="Mondo S."/>
            <person name="Nolan M."/>
            <person name="Ohm R."/>
            <person name="Pangilinan J."/>
            <person name="Park H.-J."/>
            <person name="Ramirez L."/>
            <person name="Alfaro M."/>
            <person name="Sun H."/>
            <person name="Tritt A."/>
            <person name="Yoshinaga Y."/>
            <person name="Zwiers L.-H."/>
            <person name="Turgeon B."/>
            <person name="Goodwin S."/>
            <person name="Spatafora J."/>
            <person name="Crous P."/>
            <person name="Grigoriev I."/>
        </authorList>
    </citation>
    <scope>NUCLEOTIDE SEQUENCE</scope>
    <source>
        <strain evidence="2">CBS 113389</strain>
    </source>
</reference>
<evidence type="ECO:0000313" key="2">
    <source>
        <dbReference type="EMBL" id="KAF2483890.1"/>
    </source>
</evidence>
<sequence length="359" mass="40565">MECSTMGWFWETKPSQTSQGAGNDAYHDLDPSLRDFLHKQNPTDHAGSPSKSAAQPSPPPPSAQSETTYRARFGLDVPGLNHDNQNPTPKSDRPSVPPESLYPDGRYADLWKTYRSQAEIDTESRSDQDKLAGVLEAVRDRKAAIGRAAVENCVEYQLLERDCYRNGSWMDRMTMCRAQNRAFNRCYSMQSRFLKALGYLSSQHTSAADEERIQMHADKLYNEMLQKEEMMEKAKESGGGEVPTFDALIPPDETTKALGEQSAWAIARRKALEEGAATHLSEFPEPKQKEVRERLKNLTEAERQVELQLIAAESRAMREYSDQIEEELKAQRTAREQRRAQGKESFGDTVKRLLGSGNL</sequence>
<proteinExistence type="predicted"/>